<dbReference type="PANTHER" id="PTHR10796:SF92">
    <property type="entry name" value="PATCHED-RELATED, ISOFORM A"/>
    <property type="match status" value="1"/>
</dbReference>
<evidence type="ECO:0000313" key="2">
    <source>
        <dbReference type="EMBL" id="OUC48474.1"/>
    </source>
</evidence>
<dbReference type="GO" id="GO:0018996">
    <property type="term" value="P:molting cycle, collagen and cuticulin-based cuticle"/>
    <property type="evidence" value="ECO:0007669"/>
    <property type="project" value="TreeGrafter"/>
</dbReference>
<protein>
    <submittedName>
        <fullName evidence="2">Uncharacterized protein</fullName>
    </submittedName>
</protein>
<organism evidence="2 3">
    <name type="scientific">Trichinella nativa</name>
    <dbReference type="NCBI Taxonomy" id="6335"/>
    <lineage>
        <taxon>Eukaryota</taxon>
        <taxon>Metazoa</taxon>
        <taxon>Ecdysozoa</taxon>
        <taxon>Nematoda</taxon>
        <taxon>Enoplea</taxon>
        <taxon>Dorylaimia</taxon>
        <taxon>Trichinellida</taxon>
        <taxon>Trichinellidae</taxon>
        <taxon>Trichinella</taxon>
    </lineage>
</organism>
<accession>A0A1Y3ETI4</accession>
<dbReference type="AlphaFoldDB" id="A0A1Y3ETI4"/>
<dbReference type="InterPro" id="IPR051697">
    <property type="entry name" value="Patched_domain-protein"/>
</dbReference>
<keyword evidence="1" id="KW-0812">Transmembrane</keyword>
<sequence>MEFFEANLRRLSERYARIVYRNPAWFVVVPVVVGIALSTGLLFLNKYDNALYLYTPLNGQAKQEERVFESFWPTTKQYSFSPSKIFNGKGQCHLYVKSKNGSNLLTPKYLLAIEELNRYVTEDIQVSNSLFYLF</sequence>
<name>A0A1Y3ETI4_9BILA</name>
<dbReference type="GO" id="GO:0030659">
    <property type="term" value="C:cytoplasmic vesicle membrane"/>
    <property type="evidence" value="ECO:0007669"/>
    <property type="project" value="TreeGrafter"/>
</dbReference>
<dbReference type="EMBL" id="LVZM01002668">
    <property type="protein sequence ID" value="OUC48474.1"/>
    <property type="molecule type" value="Genomic_DNA"/>
</dbReference>
<dbReference type="Proteomes" id="UP000243006">
    <property type="component" value="Unassembled WGS sequence"/>
</dbReference>
<comment type="caution">
    <text evidence="2">The sequence shown here is derived from an EMBL/GenBank/DDBJ whole genome shotgun (WGS) entry which is preliminary data.</text>
</comment>
<reference evidence="2 3" key="1">
    <citation type="submission" date="2015-04" db="EMBL/GenBank/DDBJ databases">
        <title>Draft genome of the roundworm Trichinella nativa.</title>
        <authorList>
            <person name="Mitreva M."/>
        </authorList>
    </citation>
    <scope>NUCLEOTIDE SEQUENCE [LARGE SCALE GENOMIC DNA]</scope>
    <source>
        <strain evidence="2 3">ISS45</strain>
    </source>
</reference>
<evidence type="ECO:0000256" key="1">
    <source>
        <dbReference type="SAM" id="Phobius"/>
    </source>
</evidence>
<keyword evidence="1" id="KW-0472">Membrane</keyword>
<feature type="transmembrane region" description="Helical" evidence="1">
    <location>
        <begin position="24"/>
        <end position="44"/>
    </location>
</feature>
<evidence type="ECO:0000313" key="3">
    <source>
        <dbReference type="Proteomes" id="UP000243006"/>
    </source>
</evidence>
<gene>
    <name evidence="2" type="ORF">D917_01183</name>
</gene>
<proteinExistence type="predicted"/>
<dbReference type="GO" id="GO:0006897">
    <property type="term" value="P:endocytosis"/>
    <property type="evidence" value="ECO:0007669"/>
    <property type="project" value="TreeGrafter"/>
</dbReference>
<dbReference type="GO" id="GO:0005886">
    <property type="term" value="C:plasma membrane"/>
    <property type="evidence" value="ECO:0007669"/>
    <property type="project" value="TreeGrafter"/>
</dbReference>
<dbReference type="PANTHER" id="PTHR10796">
    <property type="entry name" value="PATCHED-RELATED"/>
    <property type="match status" value="1"/>
</dbReference>
<keyword evidence="1" id="KW-1133">Transmembrane helix</keyword>